<organism evidence="1 2">
    <name type="scientific">Senna tora</name>
    <dbReference type="NCBI Taxonomy" id="362788"/>
    <lineage>
        <taxon>Eukaryota</taxon>
        <taxon>Viridiplantae</taxon>
        <taxon>Streptophyta</taxon>
        <taxon>Embryophyta</taxon>
        <taxon>Tracheophyta</taxon>
        <taxon>Spermatophyta</taxon>
        <taxon>Magnoliopsida</taxon>
        <taxon>eudicotyledons</taxon>
        <taxon>Gunneridae</taxon>
        <taxon>Pentapetalae</taxon>
        <taxon>rosids</taxon>
        <taxon>fabids</taxon>
        <taxon>Fabales</taxon>
        <taxon>Fabaceae</taxon>
        <taxon>Caesalpinioideae</taxon>
        <taxon>Cassia clade</taxon>
        <taxon>Senna</taxon>
    </lineage>
</organism>
<comment type="caution">
    <text evidence="1">The sequence shown here is derived from an EMBL/GenBank/DDBJ whole genome shotgun (WGS) entry which is preliminary data.</text>
</comment>
<dbReference type="Proteomes" id="UP000634136">
    <property type="component" value="Unassembled WGS sequence"/>
</dbReference>
<proteinExistence type="predicted"/>
<name>A0A835CKA2_9FABA</name>
<accession>A0A835CKA2</accession>
<gene>
    <name evidence="1" type="ORF">G2W53_002364</name>
</gene>
<reference evidence="1" key="1">
    <citation type="submission" date="2020-09" db="EMBL/GenBank/DDBJ databases">
        <title>Genome-Enabled Discovery of Anthraquinone Biosynthesis in Senna tora.</title>
        <authorList>
            <person name="Kang S.-H."/>
            <person name="Pandey R.P."/>
            <person name="Lee C.-M."/>
            <person name="Sim J.-S."/>
            <person name="Jeong J.-T."/>
            <person name="Choi B.-S."/>
            <person name="Jung M."/>
            <person name="Ginzburg D."/>
            <person name="Zhao K."/>
            <person name="Won S.Y."/>
            <person name="Oh T.-J."/>
            <person name="Yu Y."/>
            <person name="Kim N.-H."/>
            <person name="Lee O.R."/>
            <person name="Lee T.-H."/>
            <person name="Bashyal P."/>
            <person name="Kim T.-S."/>
            <person name="Lee W.-H."/>
            <person name="Kawkins C."/>
            <person name="Kim C.-K."/>
            <person name="Kim J.S."/>
            <person name="Ahn B.O."/>
            <person name="Rhee S.Y."/>
            <person name="Sohng J.K."/>
        </authorList>
    </citation>
    <scope>NUCLEOTIDE SEQUENCE</scope>
    <source>
        <tissue evidence="1">Leaf</tissue>
    </source>
</reference>
<keyword evidence="2" id="KW-1185">Reference proteome</keyword>
<evidence type="ECO:0000313" key="1">
    <source>
        <dbReference type="EMBL" id="KAF7845459.1"/>
    </source>
</evidence>
<dbReference type="EMBL" id="JAAIUW010000001">
    <property type="protein sequence ID" value="KAF7845459.1"/>
    <property type="molecule type" value="Genomic_DNA"/>
</dbReference>
<evidence type="ECO:0000313" key="2">
    <source>
        <dbReference type="Proteomes" id="UP000634136"/>
    </source>
</evidence>
<dbReference type="AlphaFoldDB" id="A0A835CKA2"/>
<sequence>MFYTLRIPTDIVHLIVIVLGQHRDQILREEHGVIVSHHEPPHIAQTQLEALLHNASNPNRRARPVPAGVLKRRRIRGDSIRRRRLRRRPRLVLQRLPLQPDEPSGDVWLPPELGVAAARVPGIDGAADSKENMGNISGLNFSGGGNDGVAVEEVISACVTVEENNSGASK</sequence>
<protein>
    <submittedName>
        <fullName evidence="1">Uncharacterized protein</fullName>
    </submittedName>
</protein>